<feature type="domain" description="Gliding motility-associated protein GldM second immunoglobulin-like" evidence="4">
    <location>
        <begin position="314"/>
        <end position="398"/>
    </location>
</feature>
<comment type="caution">
    <text evidence="5">The sequence shown here is derived from an EMBL/GenBank/DDBJ whole genome shotgun (WGS) entry which is preliminary data.</text>
</comment>
<sequence>MSGAKNCPETPRQKMIGMMYLFLTAMLALNVSSEVLNGFVLVNNSMLQSITSSDARNTNMYQRFKNLDADNPGKVGEWLNKALVVKQKSDEMFKYVENFKYQLVRLADGKDAVTDKIKNLDNLDVAGQYALVQGHGKELKQKLSEYKEFLKSFVNGDPVKIAMFDRNFATKGGKDGKNWQENIFEMMPVAAATTILTKYQTDIRAAEGEVVQYLMAQTDAGDFRVNKLQAYVIPVSTYVMQGDKYSAQIVLSAIDSTKVPQIMVNGRTLGRDGKLEMVCGQVGSYDYKGIIRLNSGGVNRDYPFVGAYTVGAKSATVTNTALNVVYAGIENELSASVPGVAASNIQLACAGGSVSRKPNGLWTCRTNVTSGKINFSVSAKLAGGNSFVPMGTVTFNVRQLPDPRPFLAYNAGGVEKSIIEGNITLGQLNGAVIKADYVNELISANFTVVSFTLEYPNGEVLESNGSTLSAAQKNRLAQERVGSRILVRGIKAVGPDRLVRSLPLLAVKLSGR</sequence>
<dbReference type="AlphaFoldDB" id="A0A161LUF5"/>
<dbReference type="InterPro" id="IPR019859">
    <property type="entry name" value="Motility-assoc_prot_GldM"/>
</dbReference>
<evidence type="ECO:0000313" key="6">
    <source>
        <dbReference type="Proteomes" id="UP000076586"/>
    </source>
</evidence>
<feature type="domain" description="Gliding motility-associated protein GldM N-terminal" evidence="2">
    <location>
        <begin position="34"/>
        <end position="216"/>
    </location>
</feature>
<name>A0A161LUF5_9BACT</name>
<protein>
    <submittedName>
        <fullName evidence="5">Gliding motility-associated protein GldM</fullName>
    </submittedName>
</protein>
<dbReference type="InterPro" id="IPR048406">
    <property type="entry name" value="GldM_Ig-like-2"/>
</dbReference>
<feature type="domain" description="Gliding motility-associated protein GldM first immunoglobulin-like" evidence="3">
    <location>
        <begin position="220"/>
        <end position="311"/>
    </location>
</feature>
<evidence type="ECO:0000259" key="2">
    <source>
        <dbReference type="Pfam" id="PF12081"/>
    </source>
</evidence>
<dbReference type="InterPro" id="IPR048405">
    <property type="entry name" value="GldM_Ig-like-1"/>
</dbReference>
<keyword evidence="6" id="KW-1185">Reference proteome</keyword>
<dbReference type="Proteomes" id="UP000076586">
    <property type="component" value="Unassembled WGS sequence"/>
</dbReference>
<dbReference type="InterPro" id="IPR022720">
    <property type="entry name" value="Motility-assoc_prot_GldM_N"/>
</dbReference>
<dbReference type="Pfam" id="PF12081">
    <property type="entry name" value="GldM_1st"/>
    <property type="match status" value="1"/>
</dbReference>
<dbReference type="Pfam" id="PF21601">
    <property type="entry name" value="GldM_2nd"/>
    <property type="match status" value="1"/>
</dbReference>
<reference evidence="6" key="1">
    <citation type="submission" date="2016-04" db="EMBL/GenBank/DDBJ databases">
        <title>Draft genome sequence of Paludibacter jiangxiensis strain NM7.</title>
        <authorList>
            <person name="Qiu Y."/>
            <person name="Matsuura N."/>
            <person name="Ohashi A."/>
            <person name="Tourlousse M.D."/>
            <person name="Sekiguchi Y."/>
        </authorList>
    </citation>
    <scope>NUCLEOTIDE SEQUENCE [LARGE SCALE GENOMIC DNA]</scope>
    <source>
        <strain evidence="6">NM7</strain>
    </source>
</reference>
<dbReference type="EMBL" id="BDCR01000002">
    <property type="protein sequence ID" value="GAT62589.1"/>
    <property type="molecule type" value="Genomic_DNA"/>
</dbReference>
<proteinExistence type="predicted"/>
<evidence type="ECO:0000259" key="1">
    <source>
        <dbReference type="Pfam" id="PF12080"/>
    </source>
</evidence>
<organism evidence="5 6">
    <name type="scientific">Paludibacter jiangxiensis</name>
    <dbReference type="NCBI Taxonomy" id="681398"/>
    <lineage>
        <taxon>Bacteria</taxon>
        <taxon>Pseudomonadati</taxon>
        <taxon>Bacteroidota</taxon>
        <taxon>Bacteroidia</taxon>
        <taxon>Bacteroidales</taxon>
        <taxon>Paludibacteraceae</taxon>
        <taxon>Paludibacter</taxon>
    </lineage>
</organism>
<reference evidence="6" key="2">
    <citation type="journal article" date="2017" name="Genome Announc.">
        <title>Draft genome sequence of Paludibacter jiangxiensis NM7(T), a propionate-producing fermentative bacterium.</title>
        <authorList>
            <person name="Qiu Y.-L."/>
            <person name="Tourlousse D.M."/>
            <person name="Matsuura N."/>
            <person name="Ohashi A."/>
            <person name="Sekiguchi Y."/>
        </authorList>
    </citation>
    <scope>NUCLEOTIDE SEQUENCE [LARGE SCALE GENOMIC DNA]</scope>
    <source>
        <strain evidence="6">NM7</strain>
    </source>
</reference>
<feature type="domain" description="Gliding motility-associated protein GldM C-terminal" evidence="1">
    <location>
        <begin position="401"/>
        <end position="507"/>
    </location>
</feature>
<dbReference type="RefSeq" id="WP_084252290.1">
    <property type="nucleotide sequence ID" value="NZ_BDCR01000002.1"/>
</dbReference>
<dbReference type="OrthoDB" id="1490890at2"/>
<dbReference type="STRING" id="681398.PJIAN_2148"/>
<dbReference type="InterPro" id="IPR022719">
    <property type="entry name" value="Motility-assoc_prot_GldM_C"/>
</dbReference>
<evidence type="ECO:0000313" key="5">
    <source>
        <dbReference type="EMBL" id="GAT62589.1"/>
    </source>
</evidence>
<evidence type="ECO:0000259" key="4">
    <source>
        <dbReference type="Pfam" id="PF21602"/>
    </source>
</evidence>
<accession>A0A161LUF5</accession>
<dbReference type="Pfam" id="PF21602">
    <property type="entry name" value="GldM_3rd"/>
    <property type="match status" value="1"/>
</dbReference>
<dbReference type="Pfam" id="PF12080">
    <property type="entry name" value="GldM_4th"/>
    <property type="match status" value="1"/>
</dbReference>
<dbReference type="NCBIfam" id="TIGR03517">
    <property type="entry name" value="GldM_gliding"/>
    <property type="match status" value="1"/>
</dbReference>
<evidence type="ECO:0000259" key="3">
    <source>
        <dbReference type="Pfam" id="PF21601"/>
    </source>
</evidence>
<gene>
    <name evidence="5" type="ORF">PJIAN_2148</name>
</gene>